<proteinExistence type="predicted"/>
<dbReference type="SUPFAM" id="SSF101898">
    <property type="entry name" value="NHL repeat"/>
    <property type="match status" value="1"/>
</dbReference>
<name>A0A8S3PU62_MYTED</name>
<reference evidence="1" key="1">
    <citation type="submission" date="2021-03" db="EMBL/GenBank/DDBJ databases">
        <authorList>
            <person name="Bekaert M."/>
        </authorList>
    </citation>
    <scope>NUCLEOTIDE SEQUENCE</scope>
</reference>
<sequence length="275" mass="31335">MEIRLLENKTICNISLQLKQKFYIKGCVVPITGCIILSDYRIIFADYTGSMLMEYNNNGKHIRDILVDHRPFDLAAVDTDRIVVSYGVSKYLEIINTNKENERKKVECSDDCWGISYQDQKVCVIVDHQGIVIMDLEGKISTIIDIDVTHVLYLSTSIDRIYYTNFHNSTVHCCSMTGQELWAFKNRSMAYQRGLSVDSSQNVFVVGLMSNNLTVIRNDGVESKILLTDRDGLDCPYTVHYNKLKKIVCLGYTEGSVALYDVLEKETEHKEANAV</sequence>
<comment type="caution">
    <text evidence="1">The sequence shown here is derived from an EMBL/GenBank/DDBJ whole genome shotgun (WGS) entry which is preliminary data.</text>
</comment>
<organism evidence="1 2">
    <name type="scientific">Mytilus edulis</name>
    <name type="common">Blue mussel</name>
    <dbReference type="NCBI Taxonomy" id="6550"/>
    <lineage>
        <taxon>Eukaryota</taxon>
        <taxon>Metazoa</taxon>
        <taxon>Spiralia</taxon>
        <taxon>Lophotrochozoa</taxon>
        <taxon>Mollusca</taxon>
        <taxon>Bivalvia</taxon>
        <taxon>Autobranchia</taxon>
        <taxon>Pteriomorphia</taxon>
        <taxon>Mytilida</taxon>
        <taxon>Mytiloidea</taxon>
        <taxon>Mytilidae</taxon>
        <taxon>Mytilinae</taxon>
        <taxon>Mytilus</taxon>
    </lineage>
</organism>
<evidence type="ECO:0000313" key="2">
    <source>
        <dbReference type="Proteomes" id="UP000683360"/>
    </source>
</evidence>
<protein>
    <submittedName>
        <fullName evidence="1">Uncharacterized protein</fullName>
    </submittedName>
</protein>
<dbReference type="OrthoDB" id="6140738at2759"/>
<gene>
    <name evidence="1" type="ORF">MEDL_2917</name>
</gene>
<accession>A0A8S3PU62</accession>
<dbReference type="Gene3D" id="2.120.10.30">
    <property type="entry name" value="TolB, C-terminal domain"/>
    <property type="match status" value="1"/>
</dbReference>
<dbReference type="InterPro" id="IPR011042">
    <property type="entry name" value="6-blade_b-propeller_TolB-like"/>
</dbReference>
<dbReference type="EMBL" id="CAJPWZ010000169">
    <property type="protein sequence ID" value="CAG2187468.1"/>
    <property type="molecule type" value="Genomic_DNA"/>
</dbReference>
<dbReference type="AlphaFoldDB" id="A0A8S3PU62"/>
<keyword evidence="2" id="KW-1185">Reference proteome</keyword>
<dbReference type="Proteomes" id="UP000683360">
    <property type="component" value="Unassembled WGS sequence"/>
</dbReference>
<evidence type="ECO:0000313" key="1">
    <source>
        <dbReference type="EMBL" id="CAG2187468.1"/>
    </source>
</evidence>